<dbReference type="AlphaFoldDB" id="A0A2S8R814"/>
<protein>
    <recommendedName>
        <fullName evidence="5">Type I restriction modification DNA specificity domain-containing protein</fullName>
    </recommendedName>
</protein>
<keyword evidence="2" id="KW-0238">DNA-binding</keyword>
<evidence type="ECO:0000256" key="2">
    <source>
        <dbReference type="ARBA" id="ARBA00023125"/>
    </source>
</evidence>
<dbReference type="OrthoDB" id="9811611at2"/>
<evidence type="ECO:0000313" key="4">
    <source>
        <dbReference type="Proteomes" id="UP000239720"/>
    </source>
</evidence>
<gene>
    <name evidence="3" type="ORF">B9R14_03565</name>
</gene>
<dbReference type="RefSeq" id="WP_105367628.1">
    <property type="nucleotide sequence ID" value="NZ_NEMB01000003.1"/>
</dbReference>
<proteinExistence type="predicted"/>
<keyword evidence="1" id="KW-0680">Restriction system</keyword>
<dbReference type="GO" id="GO:0003677">
    <property type="term" value="F:DNA binding"/>
    <property type="evidence" value="ECO:0007669"/>
    <property type="project" value="UniProtKB-KW"/>
</dbReference>
<evidence type="ECO:0000256" key="1">
    <source>
        <dbReference type="ARBA" id="ARBA00022747"/>
    </source>
</evidence>
<dbReference type="EMBL" id="NEMB01000003">
    <property type="protein sequence ID" value="PQQ65932.1"/>
    <property type="molecule type" value="Genomic_DNA"/>
</dbReference>
<dbReference type="GO" id="GO:0009307">
    <property type="term" value="P:DNA restriction-modification system"/>
    <property type="evidence" value="ECO:0007669"/>
    <property type="project" value="UniProtKB-KW"/>
</dbReference>
<accession>A0A2S8R814</accession>
<dbReference type="Gene3D" id="3.90.220.20">
    <property type="entry name" value="DNA methylase specificity domains"/>
    <property type="match status" value="1"/>
</dbReference>
<dbReference type="Proteomes" id="UP000239720">
    <property type="component" value="Unassembled WGS sequence"/>
</dbReference>
<sequence>MSKYKRYERYKDSGVEWIGEIPEEWGIIKLKFLSTIFKAKNPKELIDEWREELLPYLSMEYLRNSRDTLTFYAYPEKNLVTVNNGDILILWDGSNAGEIAEEKMEFFHLLWLRLFQTM</sequence>
<evidence type="ECO:0008006" key="5">
    <source>
        <dbReference type="Google" id="ProtNLM"/>
    </source>
</evidence>
<evidence type="ECO:0000313" key="3">
    <source>
        <dbReference type="EMBL" id="PQQ65932.1"/>
    </source>
</evidence>
<comment type="caution">
    <text evidence="3">The sequence shown here is derived from an EMBL/GenBank/DDBJ whole genome shotgun (WGS) entry which is preliminary data.</text>
</comment>
<organism evidence="3 4">
    <name type="scientific">Acetivibrio saccincola</name>
    <dbReference type="NCBI Taxonomy" id="1677857"/>
    <lineage>
        <taxon>Bacteria</taxon>
        <taxon>Bacillati</taxon>
        <taxon>Bacillota</taxon>
        <taxon>Clostridia</taxon>
        <taxon>Eubacteriales</taxon>
        <taxon>Oscillospiraceae</taxon>
        <taxon>Acetivibrio</taxon>
    </lineage>
</organism>
<name>A0A2S8R814_9FIRM</name>
<reference evidence="3 4" key="1">
    <citation type="journal article" date="2018" name="Syst. Appl. Microbiol.">
        <title>Characterization and high-quality draft genome sequence of Herbivorax saccincola A7, an anaerobic, alkaliphilic, thermophilic, cellulolytic, and xylanolytic bacterium.</title>
        <authorList>
            <person name="Aikawa S."/>
            <person name="Baramee S."/>
            <person name="Sermsathanaswadi J."/>
            <person name="Thianheng P."/>
            <person name="Tachaapaikoon C."/>
            <person name="Shikata A."/>
            <person name="Waeonukul R."/>
            <person name="Pason P."/>
            <person name="Ratanakhanokchai K."/>
            <person name="Kosugi A."/>
        </authorList>
    </citation>
    <scope>NUCLEOTIDE SEQUENCE [LARGE SCALE GENOMIC DNA]</scope>
    <source>
        <strain evidence="3 4">A7</strain>
    </source>
</reference>
<dbReference type="InterPro" id="IPR044946">
    <property type="entry name" value="Restrct_endonuc_typeI_TRD_sf"/>
</dbReference>
<dbReference type="SUPFAM" id="SSF116734">
    <property type="entry name" value="DNA methylase specificity domain"/>
    <property type="match status" value="1"/>
</dbReference>